<dbReference type="InterPro" id="IPR010846">
    <property type="entry name" value="AmiA-like"/>
</dbReference>
<dbReference type="Gene3D" id="1.10.3670.10">
    <property type="entry name" value="Putative xylanase like domain"/>
    <property type="match status" value="1"/>
</dbReference>
<sequence>MTKTPAFIFLLIGLFVHSLYSQTEAVFVEKMRLPPKATHAETALHIAESFLGTPYVAHTLEKRPEALVCDLQTFDCYTFVESVLALTLTRKASGGYEEYQNFLQKLRYRNGKITGYGSRLHYFLEWKHQAVAKGWLVDVTESLGGLKIQPTIQFMTTHRGFYPALNEEKTVAEIQNAEKQLSQIPWFYIPKNKVAAIESKLRDGDIIGITSGIAGLDFNHEGFVVRKGARAYLLHASSDLKKVTLSAEPLADYLAKIKKHSGVVVLRINE</sequence>
<proteinExistence type="predicted"/>
<dbReference type="Pfam" id="PF07313">
    <property type="entry name" value="AmiA-like"/>
    <property type="match status" value="1"/>
</dbReference>
<organism evidence="1 2">
    <name type="scientific">Runella rosea</name>
    <dbReference type="NCBI Taxonomy" id="2259595"/>
    <lineage>
        <taxon>Bacteria</taxon>
        <taxon>Pseudomonadati</taxon>
        <taxon>Bacteroidota</taxon>
        <taxon>Cytophagia</taxon>
        <taxon>Cytophagales</taxon>
        <taxon>Spirosomataceae</taxon>
        <taxon>Runella</taxon>
    </lineage>
</organism>
<accession>A0A344TCY2</accession>
<dbReference type="KEGG" id="run:DR864_01535"/>
<dbReference type="RefSeq" id="WP_114065290.1">
    <property type="nucleotide sequence ID" value="NZ_CP030850.1"/>
</dbReference>
<dbReference type="AlphaFoldDB" id="A0A344TCY2"/>
<dbReference type="InterPro" id="IPR038765">
    <property type="entry name" value="Papain-like_cys_pep_sf"/>
</dbReference>
<evidence type="ECO:0000313" key="1">
    <source>
        <dbReference type="EMBL" id="AXE16503.1"/>
    </source>
</evidence>
<dbReference type="OrthoDB" id="1409585at2"/>
<keyword evidence="2" id="KW-1185">Reference proteome</keyword>
<evidence type="ECO:0000313" key="2">
    <source>
        <dbReference type="Proteomes" id="UP000251993"/>
    </source>
</evidence>
<dbReference type="Gene3D" id="2.30.260.10">
    <property type="entry name" value="putative xylanase like domain"/>
    <property type="match status" value="1"/>
</dbReference>
<name>A0A344TCY2_9BACT</name>
<dbReference type="Proteomes" id="UP000251993">
    <property type="component" value="Chromosome"/>
</dbReference>
<dbReference type="SUPFAM" id="SSF54001">
    <property type="entry name" value="Cysteine proteinases"/>
    <property type="match status" value="1"/>
</dbReference>
<protein>
    <submittedName>
        <fullName evidence="1">DUF1460 domain-containing protein</fullName>
    </submittedName>
</protein>
<gene>
    <name evidence="1" type="ORF">DR864_01535</name>
</gene>
<dbReference type="EMBL" id="CP030850">
    <property type="protein sequence ID" value="AXE16503.1"/>
    <property type="molecule type" value="Genomic_DNA"/>
</dbReference>
<reference evidence="1 2" key="1">
    <citation type="submission" date="2018-07" db="EMBL/GenBank/DDBJ databases">
        <title>Genome sequencing of Runella.</title>
        <authorList>
            <person name="Baek M.-G."/>
            <person name="Yi H."/>
        </authorList>
    </citation>
    <scope>NUCLEOTIDE SEQUENCE [LARGE SCALE GENOMIC DNA]</scope>
    <source>
        <strain evidence="1 2">HYN0085</strain>
    </source>
</reference>